<organism evidence="1 2">
    <name type="scientific">Crenobacter oryzisoli</name>
    <dbReference type="NCBI Taxonomy" id="3056844"/>
    <lineage>
        <taxon>Bacteria</taxon>
        <taxon>Pseudomonadati</taxon>
        <taxon>Pseudomonadota</taxon>
        <taxon>Betaproteobacteria</taxon>
        <taxon>Neisseriales</taxon>
        <taxon>Neisseriaceae</taxon>
        <taxon>Crenobacter</taxon>
    </lineage>
</organism>
<accession>A0ABT7XTP2</accession>
<reference evidence="1" key="1">
    <citation type="submission" date="2023-06" db="EMBL/GenBank/DDBJ databases">
        <authorList>
            <person name="Zhang S."/>
        </authorList>
    </citation>
    <scope>NUCLEOTIDE SEQUENCE</scope>
    <source>
        <strain evidence="1">SG2303</strain>
    </source>
</reference>
<gene>
    <name evidence="1" type="ORF">QU481_20145</name>
</gene>
<name>A0ABT7XTP2_9NEIS</name>
<comment type="caution">
    <text evidence="1">The sequence shown here is derived from an EMBL/GenBank/DDBJ whole genome shotgun (WGS) entry which is preliminary data.</text>
</comment>
<evidence type="ECO:0000313" key="1">
    <source>
        <dbReference type="EMBL" id="MDN0077159.1"/>
    </source>
</evidence>
<keyword evidence="2" id="KW-1185">Reference proteome</keyword>
<dbReference type="RefSeq" id="WP_289831799.1">
    <property type="nucleotide sequence ID" value="NZ_JAUEDK010000055.1"/>
</dbReference>
<proteinExistence type="predicted"/>
<evidence type="ECO:0000313" key="2">
    <source>
        <dbReference type="Proteomes" id="UP001168540"/>
    </source>
</evidence>
<dbReference type="EMBL" id="JAUEDK010000055">
    <property type="protein sequence ID" value="MDN0077159.1"/>
    <property type="molecule type" value="Genomic_DNA"/>
</dbReference>
<sequence length="48" mass="5347">MAILAAGRQVNYTSSCPEAPPHTWSDAMNESNWKDTLTEIFAALAWLH</sequence>
<dbReference type="Proteomes" id="UP001168540">
    <property type="component" value="Unassembled WGS sequence"/>
</dbReference>
<protein>
    <submittedName>
        <fullName evidence="1">Uncharacterized protein</fullName>
    </submittedName>
</protein>